<keyword evidence="1" id="KW-1133">Transmembrane helix</keyword>
<dbReference type="Proteomes" id="UP001348641">
    <property type="component" value="Unassembled WGS sequence"/>
</dbReference>
<sequence>MAVTLLALLALGFTLDYASGVRWWTNPGGRVVMATLAAVVLISALVAIRVWAGDFFMHEVARLLVYGTATAVLASGWVLHRRVRRAKHRAPR</sequence>
<organism evidence="2 3">
    <name type="scientific">Nocardiopsis tropica</name>
    <dbReference type="NCBI Taxonomy" id="109330"/>
    <lineage>
        <taxon>Bacteria</taxon>
        <taxon>Bacillati</taxon>
        <taxon>Actinomycetota</taxon>
        <taxon>Actinomycetes</taxon>
        <taxon>Streptosporangiales</taxon>
        <taxon>Nocardiopsidaceae</taxon>
        <taxon>Nocardiopsis</taxon>
    </lineage>
</organism>
<dbReference type="EMBL" id="JAUUCC010000033">
    <property type="protein sequence ID" value="MEE2051712.1"/>
    <property type="molecule type" value="Genomic_DNA"/>
</dbReference>
<dbReference type="RefSeq" id="WP_330158774.1">
    <property type="nucleotide sequence ID" value="NZ_BAAAJA010000041.1"/>
</dbReference>
<feature type="transmembrane region" description="Helical" evidence="1">
    <location>
        <begin position="60"/>
        <end position="79"/>
    </location>
</feature>
<feature type="transmembrane region" description="Helical" evidence="1">
    <location>
        <begin position="28"/>
        <end position="48"/>
    </location>
</feature>
<comment type="caution">
    <text evidence="2">The sequence shown here is derived from an EMBL/GenBank/DDBJ whole genome shotgun (WGS) entry which is preliminary data.</text>
</comment>
<dbReference type="InterPro" id="IPR056964">
    <property type="entry name" value="Phage_holin"/>
</dbReference>
<evidence type="ECO:0000313" key="2">
    <source>
        <dbReference type="EMBL" id="MEE2051712.1"/>
    </source>
</evidence>
<name>A0ABU7KRL0_9ACTN</name>
<keyword evidence="1" id="KW-0472">Membrane</keyword>
<proteinExistence type="predicted"/>
<evidence type="ECO:0008006" key="4">
    <source>
        <dbReference type="Google" id="ProtNLM"/>
    </source>
</evidence>
<keyword evidence="1" id="KW-0812">Transmembrane</keyword>
<reference evidence="2 3" key="1">
    <citation type="submission" date="2023-07" db="EMBL/GenBank/DDBJ databases">
        <authorList>
            <person name="Girao M."/>
            <person name="Carvalho M.F."/>
        </authorList>
    </citation>
    <scope>NUCLEOTIDE SEQUENCE [LARGE SCALE GENOMIC DNA]</scope>
    <source>
        <strain evidence="2 3">66/93</strain>
    </source>
</reference>
<dbReference type="Pfam" id="PF23778">
    <property type="entry name" value="Phage_holin_2"/>
    <property type="match status" value="1"/>
</dbReference>
<accession>A0ABU7KRL0</accession>
<evidence type="ECO:0000313" key="3">
    <source>
        <dbReference type="Proteomes" id="UP001348641"/>
    </source>
</evidence>
<protein>
    <recommendedName>
        <fullName evidence="4">DUF3054 domain-containing protein</fullName>
    </recommendedName>
</protein>
<gene>
    <name evidence="2" type="ORF">Q8A49_14525</name>
</gene>
<evidence type="ECO:0000256" key="1">
    <source>
        <dbReference type="SAM" id="Phobius"/>
    </source>
</evidence>